<dbReference type="Pfam" id="PF00668">
    <property type="entry name" value="Condensation"/>
    <property type="match status" value="7"/>
</dbReference>
<keyword evidence="5" id="KW-0677">Repeat</keyword>
<dbReference type="FunFam" id="1.10.1200.10:FF:000005">
    <property type="entry name" value="Nonribosomal peptide synthetase 1"/>
    <property type="match status" value="3"/>
</dbReference>
<dbReference type="InterPro" id="IPR036736">
    <property type="entry name" value="ACP-like_sf"/>
</dbReference>
<dbReference type="SUPFAM" id="SSF52777">
    <property type="entry name" value="CoA-dependent acyltransferases"/>
    <property type="match status" value="14"/>
</dbReference>
<dbReference type="PANTHER" id="PTHR45527">
    <property type="entry name" value="NONRIBOSOMAL PEPTIDE SYNTHETASE"/>
    <property type="match status" value="1"/>
</dbReference>
<evidence type="ECO:0000256" key="2">
    <source>
        <dbReference type="ARBA" id="ARBA00006432"/>
    </source>
</evidence>
<dbReference type="InterPro" id="IPR006162">
    <property type="entry name" value="Ppantetheine_attach_site"/>
</dbReference>
<dbReference type="Pfam" id="PF13193">
    <property type="entry name" value="AMP-binding_C"/>
    <property type="match status" value="5"/>
</dbReference>
<dbReference type="CDD" id="cd19531">
    <property type="entry name" value="LCL_NRPS-like"/>
    <property type="match status" value="4"/>
</dbReference>
<dbReference type="NCBIfam" id="TIGR01733">
    <property type="entry name" value="AA-adenyl-dom"/>
    <property type="match status" value="5"/>
</dbReference>
<feature type="domain" description="Carrier" evidence="8">
    <location>
        <begin position="2037"/>
        <end position="2112"/>
    </location>
</feature>
<dbReference type="PROSITE" id="PS00455">
    <property type="entry name" value="AMP_BINDING"/>
    <property type="match status" value="5"/>
</dbReference>
<dbReference type="EMBL" id="BIXY01000008">
    <property type="protein sequence ID" value="GCF07282.1"/>
    <property type="molecule type" value="Genomic_DNA"/>
</dbReference>
<dbReference type="InterPro" id="IPR023213">
    <property type="entry name" value="CAT-like_dom_sf"/>
</dbReference>
<evidence type="ECO:0000259" key="8">
    <source>
        <dbReference type="PROSITE" id="PS50075"/>
    </source>
</evidence>
<dbReference type="OrthoDB" id="138057at2"/>
<dbReference type="InterPro" id="IPR001242">
    <property type="entry name" value="Condensation_dom"/>
</dbReference>
<evidence type="ECO:0000313" key="10">
    <source>
        <dbReference type="Proteomes" id="UP000322530"/>
    </source>
</evidence>
<dbReference type="Gene3D" id="3.30.559.10">
    <property type="entry name" value="Chloramphenicol acetyltransferase-like domain"/>
    <property type="match status" value="7"/>
</dbReference>
<feature type="domain" description="Carrier" evidence="8">
    <location>
        <begin position="974"/>
        <end position="1049"/>
    </location>
</feature>
<dbReference type="SUPFAM" id="SSF47336">
    <property type="entry name" value="ACP-like"/>
    <property type="match status" value="5"/>
</dbReference>
<dbReference type="CDD" id="cd05930">
    <property type="entry name" value="A_NRPS"/>
    <property type="match status" value="4"/>
</dbReference>
<dbReference type="InterPro" id="IPR042099">
    <property type="entry name" value="ANL_N_sf"/>
</dbReference>
<dbReference type="PANTHER" id="PTHR45527:SF1">
    <property type="entry name" value="FATTY ACID SYNTHASE"/>
    <property type="match status" value="1"/>
</dbReference>
<dbReference type="Pfam" id="PF00501">
    <property type="entry name" value="AMP-binding"/>
    <property type="match status" value="5"/>
</dbReference>
<keyword evidence="10" id="KW-1185">Reference proteome</keyword>
<dbReference type="CDD" id="cd19534">
    <property type="entry name" value="E_NRPS"/>
    <property type="match status" value="1"/>
</dbReference>
<dbReference type="Gene3D" id="3.40.50.12780">
    <property type="entry name" value="N-terminal domain of ligase-like"/>
    <property type="match status" value="1"/>
</dbReference>
<gene>
    <name evidence="9" type="ORF">KDI_08460</name>
</gene>
<accession>A0A5A5T796</accession>
<dbReference type="Gene3D" id="2.30.38.10">
    <property type="entry name" value="Luciferase, Domain 3"/>
    <property type="match status" value="4"/>
</dbReference>
<dbReference type="GO" id="GO:0005829">
    <property type="term" value="C:cytosol"/>
    <property type="evidence" value="ECO:0007669"/>
    <property type="project" value="TreeGrafter"/>
</dbReference>
<dbReference type="FunFam" id="3.40.50.980:FF:000001">
    <property type="entry name" value="Non-ribosomal peptide synthetase"/>
    <property type="match status" value="5"/>
</dbReference>
<dbReference type="GO" id="GO:0047527">
    <property type="term" value="F:2,3-dihydroxybenzoate-serine ligase activity"/>
    <property type="evidence" value="ECO:0007669"/>
    <property type="project" value="TreeGrafter"/>
</dbReference>
<dbReference type="GO" id="GO:0009366">
    <property type="term" value="C:enterobactin synthetase complex"/>
    <property type="evidence" value="ECO:0007669"/>
    <property type="project" value="TreeGrafter"/>
</dbReference>
<dbReference type="InterPro" id="IPR010060">
    <property type="entry name" value="NRPS_synth"/>
</dbReference>
<name>A0A5A5T796_9CHLR</name>
<dbReference type="InterPro" id="IPR025110">
    <property type="entry name" value="AMP-bd_C"/>
</dbReference>
<dbReference type="SUPFAM" id="SSF56801">
    <property type="entry name" value="Acetyl-CoA synthetase-like"/>
    <property type="match status" value="5"/>
</dbReference>
<evidence type="ECO:0000256" key="7">
    <source>
        <dbReference type="SAM" id="MobiDB-lite"/>
    </source>
</evidence>
<organism evidence="9 10">
    <name type="scientific">Dictyobacter arantiisoli</name>
    <dbReference type="NCBI Taxonomy" id="2014874"/>
    <lineage>
        <taxon>Bacteria</taxon>
        <taxon>Bacillati</taxon>
        <taxon>Chloroflexota</taxon>
        <taxon>Ktedonobacteria</taxon>
        <taxon>Ktedonobacterales</taxon>
        <taxon>Dictyobacteraceae</taxon>
        <taxon>Dictyobacter</taxon>
    </lineage>
</organism>
<dbReference type="FunFam" id="3.30.559.10:FF:000012">
    <property type="entry name" value="Non-ribosomal peptide synthetase"/>
    <property type="match status" value="3"/>
</dbReference>
<dbReference type="Pfam" id="PF00550">
    <property type="entry name" value="PP-binding"/>
    <property type="match status" value="5"/>
</dbReference>
<feature type="domain" description="Carrier" evidence="8">
    <location>
        <begin position="5686"/>
        <end position="5761"/>
    </location>
</feature>
<dbReference type="InterPro" id="IPR020806">
    <property type="entry name" value="PKS_PP-bd"/>
</dbReference>
<sequence>MEVSVRGSRLSLQQTRLWPFSQENQNAYLVQGLISLPGSLQLPRLRRALQQLIERHEILHTVFRSLPGMDFPMQIVGDSRFCWQQTEIREPVEVSAQQAYIQCLLPALQQPIDLEQGPLLSIHLFHFVETAIFYLVVSIPALCADAASLHVFTAELAREYQACVAENDTSAEEPLQYADVAAWQNELFEEDEAEDACSFWQHVQLSALETFNLPARRSAQTQSNSSFSPQAYALPFPPALYTELQAIARHLDVTTENILLAGWQFFLARLTSQEELVTGVAYTGRSYEELQGALGLYTRVLPFTTFVDPTSTFSQLIRQVALTAVEVEQRQLYFSWDRLNRDGQRVTFPTHFAYLPRVQNVQDFELIDSIASHSEPFVLKLEVVEQQFAVQLKFHFDVNAYTVQHVEQLALSFLTLLHNALTQQDVEVQQLALLSPQEELKMLQQFSGPRTDEGNRTLIDLFEEQVKLHPAWPALTSKHGTLTYGEVNAWANCLASDLQKRGVAPNVLVGLYASRSLETLVGLLAILKAGGAYVALDPQLPAQRLAFQINDTAVKVIVTELSSQDLFVDFQADILPVEAYQPGLNASVSENLHVALNPTDLAYVIYTSGSTGTPKGVLIQHQSVSNYIQSLQQRLNWQPGWQFATVSTLAADLGNTVIFGSLVSGGCLHILDYETVTSAQLWSQYVRNNPIDVLKIVPSHVHALLSASTAGLEILPRKQLILGGEPLTGTLLACLAECGATCDVINHYGPTETTIGVLVNVLGPVQDGWKQTEKSVLPLGLPLNNTNVAIVNTGGQLVPVGVTGELYIAGAGVAQGYLNQPELTATKFVELSWAQQAPQRFYRTGDLARYGNDGMVEFLGRADSQVKIRGYRVELGEIELALRAHEQVLESVVVVREDFPGEQRLVAYVVLKHASDLESSALVSFVKTQLPAYMVPTSIVILPSLPLTPNGKIDRRRLPEPEEVVSVVTDLYMAPRNSVEEQLADIWSEVLHVKRVGVFDNFFTLGGHSLLATQIISRMRTVMGVEIPILKLFEEPTVAGLAQRVNNLIVQTNGAQEMSSTTAIPVFPRNQVLPLSFAQQRLWFLDQLDPGTIAYNKQIALRLTGTLQISALESSLNEIIRRHESLRTTFDIVAGKAAQIIHETLSIHLPVITVLDATVDQSSEQDETLARLIHECVNQPFDLVKGPLLRVQLFQLAAEEHILVLTMHHIVSDAWSNAIFLFELSNLYTAHIQGGQAELPELPIQYADFAAWQQATLQGGVLEAHLNYWKQQLQNAETLNLPTDRPRPALPSGYARHFPFTFTGELQEKLQSLSRKSGTTLFMTLLTALQVLLARYSGQEDISVGSPIANRNRAEIEGLIGFFVNMLVLRGNLAGNPTFTHLLAQVRETALRAFTHQDLPFEKIVEELQPDRNLSVNPLFQVSFSLQNTPDAELKLPGLLLSAVNTLEATTKVDLELHMWETSDNLQGTLIYNTDLFDLSTIEQFVTQFEVLLNGIVANPDCPIEGLPLLSQSTQETLERWNEANASFPVTLLVQEYVELQAAQRPEALAVHAADAELTYAQLNIRANQLAHFLRAHNVGPESVVGVCLPRSTDMLVTMLAILKAGGAYLPLDPAYPTDRITYMVQDAGAQLVVTNAALAPNVSEQTALVWRLDTQWSELAGYEQENPLVVSDPANLAYLIYTSGSTGRPKGVQITQENLLNLVHWHQQAYMLTPGDRATLLAGVAFDACVWEIWPYLTAGASLFIPDEQTRLSPELLQQWLEEQAITISFLPTPLAEQLLAQDTQKSTLRFLLTGGDALQRRPQANTPFTLVNHYGPTEATVLATAGKVEEQRSDILRVPSIGRAVAHSSVYVLDKHLQKVPIGVVGELYIGGAGVGRGYRGRTDLTAECFVPDPYTQQQFAGRLYRTGDLARFLSDGQIEFQGRLDDQLKVRGFRIEPGEIRAVLAQYPFVEESVVTVAQTPAGQKQIVAYLLVKPETVCDLAGLKDFLAQHLPEYMLPSAFVVLNTLPLTPNGKVDYRALPEPHYTVMDDSFVTASSPIEVALVELWCQVLDVKRVSVHTSFFEMGGHSLLATTLLTRIRQVLHVDMPLRCLFEYPTVAEQARWIQEAGRKYQQSVISPVHERANLPLSFAQQRLWFLDQLEPESAAYNSPIVLRIQGDLHLNMLEESLQTIVQRHESLRTTFAAHNGQAVQNITFEGQLTLTVLDISQKTQQEQAVFVQDTIQQEVQRPFNLATGPMLRAGCIKLAVDEHIFFMTVHHIVWDGWSVGVFEREFFTLYTAKLAGKTCHLPELPVQYADYAFWQRNWLRGEVLENQLAYWRQQLANIQPLDLPTDFPRPLVTSGQGRRQETVLLQALYQRIQNISQQAGVTTYMTLLAAFQVLLSKYCQQQDISVGTPVANRGQSEIEHLIGFFVNTLVMRNDLTGNPGFLELLQRVRETTLNAYAHQDLPFEKLVEVLQPEREQNRSPLFQVMFVYQHAIASQHIPDNLVVTAVENEKCTSKFDLTLSVAEIDHSLNCVLEYSTDLFTEQTIQRFLLHWQILLDSIAQDPEQRIDRISILSAQEQTVLASWNHTASELSSTASVQRLFEQQVSLQPQGIALVYKDRTVTYQELNRQANQVAHYLQVQHQVGPDTLVGISIERSPEFFVAMLGILKAGGAYLSLDPSYPVDRLAFMLHDSQVSVVLSMEQVEKSALLSEATFVNLDSSSHEISSYSLENPVCVTEAWHLAYVIYTSGSTGLPKGVMVEHGNLRNLVQALKPIYNLNSESRVLQYMSLNFDVSIVDIFSSLTSGARLCLVPKDLMIPGEALHELIQKYEVTFGRFPPSILLALTNAHLPLLKTVITGGDRWSVDLLEHWRKQSQVVNEYGPTETTVLCTLSKCGVDTQDITIGTPIANTFAYVLDSALQPVPVGVPGELYIGGAGVSRGYLHRPALTAERFLPDPWNMQAGARMYKTGDLVRYLPTGEIKMLGRTDDQVKIRGFRIELGEIENVLNQHEAVRENVVLVHGESANNKKLVAYLAVESEQVTSQDMRELAQKTLPEYMVPAHFIFLPTLPTMPNGKIDRNALLALAIADEFALTFVAPRTINEEVVLSCWSEVLERDHISVLDNFFSIGGHSLLASQLLSRLRTSFQIEIPLRTLFDAPTIAEQAVVFEQLRRSQMNTVVPALIPVEQRPQHIPLSFEQQRLWFLHHMDSESVAYSLPLVIRLKGAIQVDLLEDALTEIVRRHEGLRTTFSTAHNQPVQRIAPVERFSLPRLTILPQQDLNVEEQALEFMQRELQRPFDLEQGPLFRALLIALSPHEPQEHILVLNMHHIISDGWSVGILVQELTALYMAFNQQGVSPLPELALQYADYALWQRNWFQKEGLQTQVHYWKDKLANLEPLNLPIDYARPAVMTRQGAKQGFVVAPEILVALHRISRQQGATLFMTLLAAFQLLLAHYSQQNDIVVGTVSAHRSQRELESLIGFFVNTLPLRTQLDWEWSFLNLLQSVRETTLDAYAHQDVPFDLMVDAVQATRDLSTSPIFQVLFVLQNAPFSAERISDVEMSVVDIETHTAKFDLSLTLAETNQGLSASFEYSTELFKPETIERLSEHFQQLLTAIVDDPQHAIGRYRLLTQREQDLFNSWQGPELITVPIATLHGGIHSQAQRTPHQTALLSVTESMSYEELERQANQLAHYLRRQGIGTESKVGLCLERGVSLIVGMLAILKAGAAYVPLDPNYPVERLHFIQVDAQMELLLTQTSLQAHIALPSVPVLCSDRDSALWAQEPVTAPVVQVEKANLAYVIYTSGSTGRPKGVMITHASATSFVEWSRQTFTNAELQGVLASTSICFDLSIFEIFVTLSTGGTVILAENALELAEHPYRNQVTLVNTVPSAAAELVRQKAFPASVLTINMAGEALPISVVQQLEQTTAIQHIYNLYGPSEYTTYSTFAQITSTYLTIGRPLSGTQVYVLDAYLQPVPLGVHGELYLSGEGLARGYYGRGELTAERFIPNPFSSQPGARMYRTGDVVRYRADGDLDFIGRVDHQVKIRGFRIELGEIESRLQRHRDVKDVVVTVHEEPNGIKRILAYIVGTDDTDALRCYLQESLPAYMIPSFFLTLEALPLTPNGKVDRKALPTPDQHQERLVRNIIAPRNQEEEILWQLWTQVLSTERPISMDDNFFEIGGDSILSLQIVSRARELGLQLTPRDIFEYQTIAGLATVVASSGSISVNEIEQGPISGNVALTSIQHWFFEQQLVEPNHWNQAFLLNVRSDIQVDLLQQALAHLAIHHDGLRTRVEYRNGHWVQFIAEPEAIEPPLCEKIDVSQYNGEELQHVIELQAQNAQASLNLFQGPVWKAVWFNPGTGQPARLLLVIHHLLVDGVSWRILLEDLQGAYHQLAQNKAVQLPAKTTAFQHWSEQLQSYTQSDEVIKQLPYWLAQTDHEFHRLPIDHDNGANTIASVAHAQYALNKEETRALLQDVPPAFHTQMNDVLLTALALTLLPWSGKRALFVHLESHGREYLQPGMDLSRTVGWFTSLYPLLLDLRAQGATQPLTALKLIKEQLRQVPRSGIGYGALRYLYQPDVRLSVDQQVALEQLRTLPGAQISFNYLGQFDQVIQTDGMFAAASESSGRSQGEHNLRAHLIDVTASIVDGSFAVDWSYCSALHEAETIERLATNFMQRIRQLIVLCQDLQNSGYTPSDFPLAHLTQNQIDRFLGNNRNVESVYPLSPLQQGLLFHSVYEPVGGDHIIQTCFTIEGSLNVDAFVQAWQQVSERHAILRTGFIWDGLQEPLQVVAHTATVPVVCVDWQAHSTDEQQAQLAEYLKADRFQGFTLSQAPLLRLLLCQCAPERYQVVWTYHHLLLDGWSIPLLLTDLFEYYQAVDQQRPPVLGRVRSYQDYILWLQQQDMTAAEAFWREKLRGFVAPTSIAIEKAQPAVQEVRYGKCQLHLSEEVTQGLQSLGRQQQVTLNTLVQGAWAILLSRYSGESDVVFGATVAGRAAAVPDIERMVGLFINTLPVRARFSGTTAVREVLQQLQQYQGEIGPYDYSPLVSVQGWSEIPRATSLFESLFVFENYPVDTSFNESADNQQQLHIQFNHTVEQTNYPLMLEVLPHQQMMFQLSYNRNTFSNEIAEGVLQHLQTILEGILAKPEAVVAELPLLTSTEVEQIVGVLNQTQVPYPLDISLHQLIANHARRYPTTIALICGQTRLTYGQLQERATQLAHRLRTLGVGPDVLVGLYMPRSIEMVIGMLAIFQAGGAYLPFDLATPKGRLETILQDAQPRVLLTYAHLRDQLPISTIPTLCLNPNWQDFAQESTVELPDDADNQRLAYVIYTSGSTGKPKGVMVTQKGMLNHLFIKIEELDITEYDCIAQTASHCFDISVWQIFAGLLSGSQVYILPDEIAHDPENLAMAVAQHHISILEVVPSLLRAMLESIPVQRLNAQLRSLRWLVATGEALPADLCRRWCQNSNLPLINAYGPTECSDDVTHLIIEEPPAAHVSVMPIGKALANTSLYILDEGFQPVPLGVAAQLYISGTGVGRGYLLDPQRTADTFIPDPFSGIPGDRMYRTGDLARFLADGNVEFVGRVDYQVKVRGFRIELGEIEAALQQHVAIRENVVLVREDVPMQQRLVAYIICTNEATAPTVDELKQFLRQFLPDYMVPTAFVVLPIMPLTSNGKIDRRALPAPEEQHTSDNEQNAFAPSPLEELLIQIWRDVLSLKHINVHDNFFELGGHSLLATRLISRVRAEFQIEILLKSLFEAPTVAGMAVKIAQLQRENQHVATPALVPMSRDQAIPLSFAQQRLWFIDQMEPGNPAYTIPLALRLNGELNTEALVRSLQEIVRRHEILRTSFVVQDEQPVQIVHPADIFQVRQVNISELQVTVRDALMRQLALEDAQRPFDLSTGPLFRATLVHCSDPETEFALLLSMHHIVSDGWSMGVLLRELSVLYNAFSNGKPSPLANLPVQYGDVALWERTWLHGDLLNYHLDYWKQQLSGFTPLLLPLDRTRPTVPTNNGATHQFLLPPAVADALHLLSQQEGATLFMALLSVFQIVLQRYSQQDDIVLGTDVAGRTHAEMEDLIGFFINQLVLRADLSGEPTFRELLRQNRNRCLQAYVHQDLPFEKLVEEIRPDRGTNLAPFFQVKFLLQNLPASGAQTLTDINVSVMKPETTNAKLDVILQITPAESGLHGLLTYNTDLFDATTIQRLAEHFNVLVLSILHNADAPISTLEMFTLEEREQQEQEQKQRAQSARKKFKGIKPKTITARID</sequence>
<dbReference type="InterPro" id="IPR009081">
    <property type="entry name" value="PP-bd_ACP"/>
</dbReference>
<proteinExistence type="inferred from homology"/>
<dbReference type="RefSeq" id="WP_149400314.1">
    <property type="nucleotide sequence ID" value="NZ_BIXY01000008.1"/>
</dbReference>
<evidence type="ECO:0000256" key="6">
    <source>
        <dbReference type="ARBA" id="ARBA00023194"/>
    </source>
</evidence>
<dbReference type="GO" id="GO:0008610">
    <property type="term" value="P:lipid biosynthetic process"/>
    <property type="evidence" value="ECO:0007669"/>
    <property type="project" value="UniProtKB-ARBA"/>
</dbReference>
<reference evidence="9 10" key="1">
    <citation type="submission" date="2019-01" db="EMBL/GenBank/DDBJ databases">
        <title>Draft genome sequence of Dictyobacter sp. Uno17.</title>
        <authorList>
            <person name="Wang C.M."/>
            <person name="Zheng Y."/>
            <person name="Sakai Y."/>
            <person name="Abe K."/>
            <person name="Yokota A."/>
            <person name="Yabe S."/>
        </authorList>
    </citation>
    <scope>NUCLEOTIDE SEQUENCE [LARGE SCALE GENOMIC DNA]</scope>
    <source>
        <strain evidence="9 10">Uno17</strain>
    </source>
</reference>
<dbReference type="NCBIfam" id="TIGR01720">
    <property type="entry name" value="NRPS-para261"/>
    <property type="match status" value="1"/>
</dbReference>
<dbReference type="SMART" id="SM00823">
    <property type="entry name" value="PKS_PP"/>
    <property type="match status" value="5"/>
</dbReference>
<evidence type="ECO:0000256" key="1">
    <source>
        <dbReference type="ARBA" id="ARBA00001957"/>
    </source>
</evidence>
<comment type="similarity">
    <text evidence="2">Belongs to the ATP-dependent AMP-binding enzyme family.</text>
</comment>
<protein>
    <recommendedName>
        <fullName evidence="8">Carrier domain-containing protein</fullName>
    </recommendedName>
</protein>
<dbReference type="GO" id="GO:0009239">
    <property type="term" value="P:enterobactin biosynthetic process"/>
    <property type="evidence" value="ECO:0007669"/>
    <property type="project" value="TreeGrafter"/>
</dbReference>
<evidence type="ECO:0000256" key="5">
    <source>
        <dbReference type="ARBA" id="ARBA00022737"/>
    </source>
</evidence>
<dbReference type="InterPro" id="IPR010071">
    <property type="entry name" value="AA_adenyl_dom"/>
</dbReference>
<dbReference type="NCBIfam" id="NF003417">
    <property type="entry name" value="PRK04813.1"/>
    <property type="match status" value="5"/>
</dbReference>
<keyword evidence="3" id="KW-0596">Phosphopantetheine</keyword>
<dbReference type="CDD" id="cd19543">
    <property type="entry name" value="DCL_NRPS"/>
    <property type="match status" value="1"/>
</dbReference>
<keyword evidence="4" id="KW-0597">Phosphoprotein</keyword>
<dbReference type="GO" id="GO:0031177">
    <property type="term" value="F:phosphopantetheine binding"/>
    <property type="evidence" value="ECO:0007669"/>
    <property type="project" value="InterPro"/>
</dbReference>
<dbReference type="InterPro" id="IPR000873">
    <property type="entry name" value="AMP-dep_synth/lig_dom"/>
</dbReference>
<dbReference type="FunFam" id="3.30.559.30:FF:000001">
    <property type="entry name" value="Non-ribosomal peptide synthetase"/>
    <property type="match status" value="2"/>
</dbReference>
<comment type="caution">
    <text evidence="9">The sequence shown here is derived from an EMBL/GenBank/DDBJ whole genome shotgun (WGS) entry which is preliminary data.</text>
</comment>
<dbReference type="Gene3D" id="3.30.559.30">
    <property type="entry name" value="Nonribosomal peptide synthetase, condensation domain"/>
    <property type="match status" value="7"/>
</dbReference>
<comment type="cofactor">
    <cofactor evidence="1">
        <name>pantetheine 4'-phosphate</name>
        <dbReference type="ChEBI" id="CHEBI:47942"/>
    </cofactor>
</comment>
<dbReference type="GO" id="GO:0043041">
    <property type="term" value="P:amino acid activation for nonribosomal peptide biosynthetic process"/>
    <property type="evidence" value="ECO:0007669"/>
    <property type="project" value="TreeGrafter"/>
</dbReference>
<evidence type="ECO:0000256" key="3">
    <source>
        <dbReference type="ARBA" id="ARBA00022450"/>
    </source>
</evidence>
<keyword evidence="6" id="KW-0045">Antibiotic biosynthesis</keyword>
<dbReference type="InterPro" id="IPR020845">
    <property type="entry name" value="AMP-binding_CS"/>
</dbReference>
<dbReference type="Gene3D" id="1.10.1200.10">
    <property type="entry name" value="ACP-like"/>
    <property type="match status" value="5"/>
</dbReference>
<dbReference type="FunFam" id="2.30.38.10:FF:000001">
    <property type="entry name" value="Non-ribosomal peptide synthetase PvdI"/>
    <property type="match status" value="2"/>
</dbReference>
<evidence type="ECO:0000256" key="4">
    <source>
        <dbReference type="ARBA" id="ARBA00022553"/>
    </source>
</evidence>
<dbReference type="PROSITE" id="PS00012">
    <property type="entry name" value="PHOSPHOPANTETHEINE"/>
    <property type="match status" value="4"/>
</dbReference>
<dbReference type="Proteomes" id="UP000322530">
    <property type="component" value="Unassembled WGS sequence"/>
</dbReference>
<feature type="region of interest" description="Disordered" evidence="7">
    <location>
        <begin position="6224"/>
        <end position="6254"/>
    </location>
</feature>
<dbReference type="FunFam" id="3.30.300.30:FF:000010">
    <property type="entry name" value="Enterobactin synthetase component F"/>
    <property type="match status" value="5"/>
</dbReference>
<dbReference type="PROSITE" id="PS50075">
    <property type="entry name" value="CARRIER"/>
    <property type="match status" value="5"/>
</dbReference>
<dbReference type="InterPro" id="IPR045851">
    <property type="entry name" value="AMP-bd_C_sf"/>
</dbReference>
<feature type="compositionally biased region" description="Basic residues" evidence="7">
    <location>
        <begin position="6236"/>
        <end position="6245"/>
    </location>
</feature>
<dbReference type="NCBIfam" id="NF004282">
    <property type="entry name" value="PRK05691.1"/>
    <property type="match status" value="6"/>
</dbReference>
<dbReference type="Gene3D" id="3.40.50.980">
    <property type="match status" value="8"/>
</dbReference>
<dbReference type="Gene3D" id="3.30.300.30">
    <property type="match status" value="5"/>
</dbReference>
<dbReference type="FunFam" id="3.40.50.12780:FF:000012">
    <property type="entry name" value="Non-ribosomal peptide synthetase"/>
    <property type="match status" value="4"/>
</dbReference>
<feature type="domain" description="Carrier" evidence="8">
    <location>
        <begin position="4137"/>
        <end position="4212"/>
    </location>
</feature>
<feature type="domain" description="Carrier" evidence="8">
    <location>
        <begin position="3086"/>
        <end position="3161"/>
    </location>
</feature>
<evidence type="ECO:0000313" key="9">
    <source>
        <dbReference type="EMBL" id="GCF07282.1"/>
    </source>
</evidence>